<sequence length="199" mass="21198">MAIHKKNPRSRLILAIVLICASFFSALAFAALSNHRQSFWVAKSFIVPGHVIEFSDLSKADVILGNLSSNYYPSSRDLVGHLAVERFEAGELISTIGVDEFGTGPQLSSVPISVRVADIPSDTTVGDVVDVYSVFDSQNGELTPAPQLILEGTTVKQLSKSGQNFGSEVAISLSVDPNQVMSLVQATALGRLVLVSTHG</sequence>
<protein>
    <submittedName>
        <fullName evidence="1">Unannotated protein</fullName>
    </submittedName>
</protein>
<evidence type="ECO:0000313" key="1">
    <source>
        <dbReference type="EMBL" id="CAB5239622.1"/>
    </source>
</evidence>
<proteinExistence type="predicted"/>
<dbReference type="CDD" id="cd11614">
    <property type="entry name" value="SAF_CpaB_FlgA_like"/>
    <property type="match status" value="1"/>
</dbReference>
<dbReference type="AlphaFoldDB" id="A0A6J7XPF1"/>
<reference evidence="1" key="1">
    <citation type="submission" date="2020-05" db="EMBL/GenBank/DDBJ databases">
        <authorList>
            <person name="Chiriac C."/>
            <person name="Salcher M."/>
            <person name="Ghai R."/>
            <person name="Kavagutti S V."/>
        </authorList>
    </citation>
    <scope>NUCLEOTIDE SEQUENCE</scope>
</reference>
<gene>
    <name evidence="1" type="ORF">UFOPK3554_00384</name>
</gene>
<organism evidence="1">
    <name type="scientific">freshwater metagenome</name>
    <dbReference type="NCBI Taxonomy" id="449393"/>
    <lineage>
        <taxon>unclassified sequences</taxon>
        <taxon>metagenomes</taxon>
        <taxon>ecological metagenomes</taxon>
    </lineage>
</organism>
<name>A0A6J7XPF1_9ZZZZ</name>
<accession>A0A6J7XPF1</accession>
<dbReference type="EMBL" id="CAFBSG010000004">
    <property type="protein sequence ID" value="CAB5239622.1"/>
    <property type="molecule type" value="Genomic_DNA"/>
</dbReference>